<name>A0A0H2YSM0_CLOP1</name>
<dbReference type="KEGG" id="cpf:CPF_1167"/>
<dbReference type="STRING" id="195103.CPF_1167"/>
<accession>A0A0H2YSM0</accession>
<gene>
    <name evidence="1" type="ordered locus">CPF_1167</name>
</gene>
<evidence type="ECO:0000313" key="1">
    <source>
        <dbReference type="EMBL" id="ABG83709.1"/>
    </source>
</evidence>
<dbReference type="eggNOG" id="ENOG502ZV46">
    <property type="taxonomic scope" value="Bacteria"/>
</dbReference>
<dbReference type="AlphaFoldDB" id="A0A0H2YSM0"/>
<dbReference type="Proteomes" id="UP000001823">
    <property type="component" value="Chromosome"/>
</dbReference>
<dbReference type="EMBL" id="CP000246">
    <property type="protein sequence ID" value="ABG83709.1"/>
    <property type="molecule type" value="Genomic_DNA"/>
</dbReference>
<evidence type="ECO:0000313" key="2">
    <source>
        <dbReference type="Proteomes" id="UP000001823"/>
    </source>
</evidence>
<reference evidence="1 2" key="1">
    <citation type="journal article" date="2006" name="Genome Res.">
        <title>Skewed genomic variability in strains of the toxigenic bacterial pathogen, Clostridium perfringens.</title>
        <authorList>
            <person name="Myers G.S."/>
            <person name="Rasko D.A."/>
            <person name="Cheung J.K."/>
            <person name="Ravel J."/>
            <person name="Seshadri R."/>
            <person name="Deboy R.T."/>
            <person name="Ren Q."/>
            <person name="Varga J."/>
            <person name="Awad M.M."/>
            <person name="Brinkac L.M."/>
            <person name="Daugherty S.C."/>
            <person name="Haft D.H."/>
            <person name="Dodson R.J."/>
            <person name="Madupu R."/>
            <person name="Nelson W.C."/>
            <person name="Rosovitz M.J."/>
            <person name="Sullivan S.A."/>
            <person name="Khouri H."/>
            <person name="Dimitrov G.I."/>
            <person name="Watkins K.L."/>
            <person name="Mulligan S."/>
            <person name="Benton J."/>
            <person name="Radune D."/>
            <person name="Fisher D.J."/>
            <person name="Atkins H.S."/>
            <person name="Hiscox T."/>
            <person name="Jost B.H."/>
            <person name="Billington S.J."/>
            <person name="Songer J.G."/>
            <person name="McClane B.A."/>
            <person name="Titball R.W."/>
            <person name="Rood J.I."/>
            <person name="Melville S.B."/>
            <person name="Paulsen I.T."/>
        </authorList>
    </citation>
    <scope>NUCLEOTIDE SEQUENCE [LARGE SCALE GENOMIC DNA]</scope>
    <source>
        <strain evidence="2">ATCC 13124 / DSM 756 / JCM 1290 / NCIMB 6125 / NCTC 8237 / S 107 / Type A</strain>
    </source>
</reference>
<dbReference type="RefSeq" id="WP_011590601.1">
    <property type="nucleotide sequence ID" value="NC_008261.1"/>
</dbReference>
<dbReference type="PaxDb" id="195103-CPF_1167"/>
<proteinExistence type="predicted"/>
<keyword evidence="2" id="KW-1185">Reference proteome</keyword>
<sequence>MEKSNVFSNDEIIRCTVCGKDLMEDIKMSMVQIITDENDEIVRVIPCCKGNCDQILQDEIKESEGNGFRDLITFVNPYLYINNIMQMMDRMFEGKGFANQEAFNAYSDLILNCYQYVSRNLSEEEKEFSKNISLLPL</sequence>
<dbReference type="HOGENOM" id="CLU_1861739_0_0_9"/>
<organism evidence="1 2">
    <name type="scientific">Clostridium perfringens (strain ATCC 13124 / DSM 756 / JCM 1290 / NCIMB 6125 / NCTC 8237 / Type A)</name>
    <dbReference type="NCBI Taxonomy" id="195103"/>
    <lineage>
        <taxon>Bacteria</taxon>
        <taxon>Bacillati</taxon>
        <taxon>Bacillota</taxon>
        <taxon>Clostridia</taxon>
        <taxon>Eubacteriales</taxon>
        <taxon>Clostridiaceae</taxon>
        <taxon>Clostridium</taxon>
    </lineage>
</organism>
<protein>
    <submittedName>
        <fullName evidence="1">Uncharacterized protein</fullName>
    </submittedName>
</protein>